<evidence type="ECO:0000313" key="3">
    <source>
        <dbReference type="Proteomes" id="UP001153954"/>
    </source>
</evidence>
<reference evidence="2" key="1">
    <citation type="submission" date="2022-03" db="EMBL/GenBank/DDBJ databases">
        <authorList>
            <person name="Tunstrom K."/>
        </authorList>
    </citation>
    <scope>NUCLEOTIDE SEQUENCE</scope>
</reference>
<comment type="caution">
    <text evidence="2">The sequence shown here is derived from an EMBL/GenBank/DDBJ whole genome shotgun (WGS) entry which is preliminary data.</text>
</comment>
<feature type="domain" description="Reverse transcriptase" evidence="1">
    <location>
        <begin position="271"/>
        <end position="560"/>
    </location>
</feature>
<dbReference type="PROSITE" id="PS50878">
    <property type="entry name" value="RT_POL"/>
    <property type="match status" value="1"/>
</dbReference>
<dbReference type="Pfam" id="PF00078">
    <property type="entry name" value="RVT_1"/>
    <property type="match status" value="1"/>
</dbReference>
<dbReference type="AlphaFoldDB" id="A0AAU9TT00"/>
<evidence type="ECO:0000259" key="1">
    <source>
        <dbReference type="PROSITE" id="PS50878"/>
    </source>
</evidence>
<sequence>MVIGTIIIVSLVNVRKRNTKTVIDYDSVRSELNLVDWSFVLSNRDLEDAVETFSAKVLTAVCNNSKMVKRSRSKHILRPWMTPGLLRCARHRDKLHLASRKDPTNEMKRLVYTRYRNFHRTLLRKLKSDYDREELAKNMNKSKKLWGTIKRITHSASPAKSADDLLNIKPTVLESLNECNTYFSNVGSQLAESILSELQVTQETLAGKIGPAKCNSISGSFYFAPTDAVEVSDLIKKLDSSSAPGHDGICNSLLKAIVDTISEPLAALFNLSMESGLFPQQWKTAAIVPIHKGGSADVPSNYRPISLLGAYSKLLERIVSKRLVRFLESNQLLQDRQFGFRQGKSTEDAVRHLTDIIVSHLDEGRCCIGVFLDLAKAFDTVSIPILLRKMELLGVRGTALDWFSSYLTGRTHRVKIGNNISDLKHVSFGVPQGSILGPTLFIAYMNDIMSLELLNGNVLCYADDTALVFHGDSWQQARDMAVLGLRRISTWLNNNLLTLNADKTKFLNFYKTAASQPPEYLNQLKVHRISCGIQGNLQISDCTCGRITNAHSLRYLGVILDENLNFKNHISMTAGRVRKLIYTMKLLREAADAQLLKMVYLALCQSILSYCILAWGGSAKSNLILLERAQRAVLKVSLRRCRRYPTSELFREAQVLSVRRLFLMRATTCVHMQSLRSLEHDKMTRERIYKMPKPRVNTAFARRFPRFLLPHIYNRLSGFCDLRFCSINEAKSRVHRLLLSWDYDRSEEILRV</sequence>
<accession>A0AAU9TT00</accession>
<organism evidence="2 3">
    <name type="scientific">Euphydryas editha</name>
    <name type="common">Edith's checkerspot</name>
    <dbReference type="NCBI Taxonomy" id="104508"/>
    <lineage>
        <taxon>Eukaryota</taxon>
        <taxon>Metazoa</taxon>
        <taxon>Ecdysozoa</taxon>
        <taxon>Arthropoda</taxon>
        <taxon>Hexapoda</taxon>
        <taxon>Insecta</taxon>
        <taxon>Pterygota</taxon>
        <taxon>Neoptera</taxon>
        <taxon>Endopterygota</taxon>
        <taxon>Lepidoptera</taxon>
        <taxon>Glossata</taxon>
        <taxon>Ditrysia</taxon>
        <taxon>Papilionoidea</taxon>
        <taxon>Nymphalidae</taxon>
        <taxon>Nymphalinae</taxon>
        <taxon>Euphydryas</taxon>
    </lineage>
</organism>
<dbReference type="InterPro" id="IPR043502">
    <property type="entry name" value="DNA/RNA_pol_sf"/>
</dbReference>
<dbReference type="CDD" id="cd01650">
    <property type="entry name" value="RT_nLTR_like"/>
    <property type="match status" value="1"/>
</dbReference>
<dbReference type="EMBL" id="CAKOGL010000008">
    <property type="protein sequence ID" value="CAH2089819.1"/>
    <property type="molecule type" value="Genomic_DNA"/>
</dbReference>
<name>A0AAU9TT00_EUPED</name>
<proteinExistence type="predicted"/>
<dbReference type="Proteomes" id="UP001153954">
    <property type="component" value="Unassembled WGS sequence"/>
</dbReference>
<dbReference type="SUPFAM" id="SSF56672">
    <property type="entry name" value="DNA/RNA polymerases"/>
    <property type="match status" value="1"/>
</dbReference>
<dbReference type="PANTHER" id="PTHR33332">
    <property type="entry name" value="REVERSE TRANSCRIPTASE DOMAIN-CONTAINING PROTEIN"/>
    <property type="match status" value="1"/>
</dbReference>
<evidence type="ECO:0000313" key="2">
    <source>
        <dbReference type="EMBL" id="CAH2089819.1"/>
    </source>
</evidence>
<gene>
    <name evidence="2" type="ORF">EEDITHA_LOCUS5838</name>
</gene>
<keyword evidence="3" id="KW-1185">Reference proteome</keyword>
<dbReference type="InterPro" id="IPR000477">
    <property type="entry name" value="RT_dom"/>
</dbReference>
<dbReference type="GO" id="GO:0071897">
    <property type="term" value="P:DNA biosynthetic process"/>
    <property type="evidence" value="ECO:0007669"/>
    <property type="project" value="UniProtKB-ARBA"/>
</dbReference>
<protein>
    <recommendedName>
        <fullName evidence="1">Reverse transcriptase domain-containing protein</fullName>
    </recommendedName>
</protein>